<protein>
    <submittedName>
        <fullName evidence="1">Uncharacterized protein</fullName>
    </submittedName>
</protein>
<organism evidence="1 2">
    <name type="scientific">Eubacterium callanderi</name>
    <dbReference type="NCBI Taxonomy" id="53442"/>
    <lineage>
        <taxon>Bacteria</taxon>
        <taxon>Bacillati</taxon>
        <taxon>Bacillota</taxon>
        <taxon>Clostridia</taxon>
        <taxon>Eubacteriales</taxon>
        <taxon>Eubacteriaceae</taxon>
        <taxon>Eubacterium</taxon>
    </lineage>
</organism>
<evidence type="ECO:0000313" key="2">
    <source>
        <dbReference type="Proteomes" id="UP000184012"/>
    </source>
</evidence>
<dbReference type="Proteomes" id="UP000184012">
    <property type="component" value="Unassembled WGS sequence"/>
</dbReference>
<dbReference type="AlphaFoldDB" id="A0AB74EYS5"/>
<dbReference type="RefSeq" id="WP_159435624.1">
    <property type="nucleotide sequence ID" value="NZ_FRBP01000006.1"/>
</dbReference>
<dbReference type="EMBL" id="FRBP01000006">
    <property type="protein sequence ID" value="SHL56103.1"/>
    <property type="molecule type" value="Genomic_DNA"/>
</dbReference>
<comment type="caution">
    <text evidence="1">The sequence shown here is derived from an EMBL/GenBank/DDBJ whole genome shotgun (WGS) entry which is preliminary data.</text>
</comment>
<name>A0AB74EYS5_9FIRM</name>
<proteinExistence type="predicted"/>
<evidence type="ECO:0000313" key="1">
    <source>
        <dbReference type="EMBL" id="SHL56103.1"/>
    </source>
</evidence>
<reference evidence="1 2" key="1">
    <citation type="submission" date="2016-11" db="EMBL/GenBank/DDBJ databases">
        <authorList>
            <person name="Varghese N."/>
            <person name="Submissions S."/>
        </authorList>
    </citation>
    <scope>NUCLEOTIDE SEQUENCE [LARGE SCALE GENOMIC DNA]</scope>
    <source>
        <strain evidence="1 2">FD</strain>
    </source>
</reference>
<sequence length="50" mass="6041">MKPDEIEWAICQLNYHNKHFEIKGSTVYRAIEIAIRCMREEKKRCQKSSQ</sequence>
<gene>
    <name evidence="1" type="ORF">SAMN04515649_1062</name>
</gene>
<accession>A0AB74EYS5</accession>